<dbReference type="SFLD" id="SFLDS00113">
    <property type="entry name" value="Radical_SAM_Phosphomethylpyrim"/>
    <property type="match status" value="1"/>
</dbReference>
<comment type="cofactor">
    <cofactor evidence="10">
        <name>[4Fe-4S] cluster</name>
        <dbReference type="ChEBI" id="CHEBI:49883"/>
    </cofactor>
    <text evidence="10">Binds 1 [4Fe-4S] cluster per subunit. The cluster is coordinated with 3 cysteines and an exchangeable S-adenosyl-L-methionine.</text>
</comment>
<feature type="binding site" evidence="10">
    <location>
        <position position="409"/>
    </location>
    <ligand>
        <name>[4Fe-4S] cluster</name>
        <dbReference type="ChEBI" id="CHEBI:49883"/>
        <note>4Fe-4S-S-AdoMet</note>
    </ligand>
</feature>
<comment type="pathway">
    <text evidence="10">Cofactor biosynthesis; thiamine diphosphate biosynthesis.</text>
</comment>
<evidence type="ECO:0000256" key="1">
    <source>
        <dbReference type="ARBA" id="ARBA00003175"/>
    </source>
</evidence>
<feature type="binding site" evidence="10">
    <location>
        <position position="292"/>
    </location>
    <ligand>
        <name>substrate</name>
    </ligand>
</feature>
<gene>
    <name evidence="10" type="primary">thiC</name>
    <name evidence="11" type="ORF">DFR58_102197</name>
</gene>
<comment type="function">
    <text evidence="1 10">Catalyzes the synthesis of the hydroxymethylpyrimidine phosphate (HMP-P) moiety of thiamine from aminoimidazole ribotide (AIR) in a radical S-adenosyl-L-methionine (SAM)-dependent reaction.</text>
</comment>
<sequence>MKYTTQMDAARKGITTPQMEAVSRKEMISVEEIRRLMAEGKIIIPANKNHKSLEPEGVGQGLRTKINVNLGISKDCCDFELELEKVKKAIALKAEAIMDLSSYGKTQQFRQSLVEMSSAMIGTVPVYDAVGFYDKELSKITAREFLDVAEKHAKDGVDFMTIHAGINRATAERFKKNKRLTNIVSRGGSLIFAWMEITGNENPFFEYYDELLDIFEQYDVTISLGDACRPGSINDSTDASQVEELIVLGELTKRAWDRNVQVMVEGPGHMAINEIAANMIMEKRLCHGAPFYVLGPLVTDVAPGYDHITSAIGGAIAAANGADFLCYVTPAEHLRLPDLEDMKEGIIASKIAAHAADIAKGIKGAREWDFKMSDARMRLDWEGMFGLAIDGEKARRYRESSKPEFEDSCSMCGKMCAMRNVNKVLKGESISIL</sequence>
<dbReference type="OrthoDB" id="9805897at2"/>
<evidence type="ECO:0000256" key="9">
    <source>
        <dbReference type="ARBA" id="ARBA00023239"/>
    </source>
</evidence>
<evidence type="ECO:0000256" key="6">
    <source>
        <dbReference type="ARBA" id="ARBA00022977"/>
    </source>
</evidence>
<dbReference type="InterPro" id="IPR037509">
    <property type="entry name" value="ThiC"/>
</dbReference>
<dbReference type="HAMAP" id="MF_00089">
    <property type="entry name" value="ThiC"/>
    <property type="match status" value="1"/>
</dbReference>
<evidence type="ECO:0000256" key="5">
    <source>
        <dbReference type="ARBA" id="ARBA00022833"/>
    </source>
</evidence>
<feature type="binding site" evidence="10">
    <location>
        <begin position="226"/>
        <end position="229"/>
    </location>
    <ligand>
        <name>substrate</name>
    </ligand>
</feature>
<evidence type="ECO:0000256" key="7">
    <source>
        <dbReference type="ARBA" id="ARBA00023004"/>
    </source>
</evidence>
<comment type="caution">
    <text evidence="11">The sequence shown here is derived from an EMBL/GenBank/DDBJ whole genome shotgun (WGS) entry which is preliminary data.</text>
</comment>
<dbReference type="AlphaFoldDB" id="A0A369BHT6"/>
<organism evidence="11 12">
    <name type="scientific">Anaerobacterium chartisolvens</name>
    <dbReference type="NCBI Taxonomy" id="1297424"/>
    <lineage>
        <taxon>Bacteria</taxon>
        <taxon>Bacillati</taxon>
        <taxon>Bacillota</taxon>
        <taxon>Clostridia</taxon>
        <taxon>Eubacteriales</taxon>
        <taxon>Oscillospiraceae</taxon>
        <taxon>Anaerobacterium</taxon>
    </lineage>
</organism>
<dbReference type="InterPro" id="IPR002817">
    <property type="entry name" value="ThiC/BzaA/B"/>
</dbReference>
<feature type="binding site" evidence="10">
    <location>
        <position position="127"/>
    </location>
    <ligand>
        <name>substrate</name>
    </ligand>
</feature>
<dbReference type="GO" id="GO:0051539">
    <property type="term" value="F:4 iron, 4 sulfur cluster binding"/>
    <property type="evidence" value="ECO:0007669"/>
    <property type="project" value="UniProtKB-KW"/>
</dbReference>
<evidence type="ECO:0000256" key="8">
    <source>
        <dbReference type="ARBA" id="ARBA00023014"/>
    </source>
</evidence>
<dbReference type="EMBL" id="QPJT01000002">
    <property type="protein sequence ID" value="RCX20126.1"/>
    <property type="molecule type" value="Genomic_DNA"/>
</dbReference>
<dbReference type="Gene3D" id="3.20.20.540">
    <property type="entry name" value="Radical SAM ThiC family, central domain"/>
    <property type="match status" value="1"/>
</dbReference>
<dbReference type="RefSeq" id="WP_114296240.1">
    <property type="nucleotide sequence ID" value="NZ_QPJT01000002.1"/>
</dbReference>
<evidence type="ECO:0000256" key="4">
    <source>
        <dbReference type="ARBA" id="ARBA00022723"/>
    </source>
</evidence>
<keyword evidence="6 10" id="KW-0784">Thiamine biosynthesis</keyword>
<proteinExistence type="inferred from homology"/>
<dbReference type="EC" id="4.1.99.17" evidence="10"/>
<accession>A0A369BHT6</accession>
<dbReference type="FunFam" id="3.20.20.540:FF:000001">
    <property type="entry name" value="Phosphomethylpyrimidine synthase"/>
    <property type="match status" value="1"/>
</dbReference>
<feature type="binding site" evidence="10">
    <location>
        <position position="98"/>
    </location>
    <ligand>
        <name>substrate</name>
    </ligand>
</feature>
<dbReference type="Gene3D" id="6.10.250.620">
    <property type="match status" value="1"/>
</dbReference>
<dbReference type="PANTHER" id="PTHR30557">
    <property type="entry name" value="THIAMINE BIOSYNTHESIS PROTEIN THIC"/>
    <property type="match status" value="1"/>
</dbReference>
<dbReference type="GO" id="GO:0005829">
    <property type="term" value="C:cytosol"/>
    <property type="evidence" value="ECO:0007669"/>
    <property type="project" value="TreeGrafter"/>
</dbReference>
<reference evidence="11 12" key="1">
    <citation type="submission" date="2018-07" db="EMBL/GenBank/DDBJ databases">
        <title>Genomic Encyclopedia of Type Strains, Phase IV (KMG-IV): sequencing the most valuable type-strain genomes for metagenomic binning, comparative biology and taxonomic classification.</title>
        <authorList>
            <person name="Goeker M."/>
        </authorList>
    </citation>
    <scope>NUCLEOTIDE SEQUENCE [LARGE SCALE GENOMIC DNA]</scope>
    <source>
        <strain evidence="11 12">DSM 27016</strain>
    </source>
</reference>
<dbReference type="UniPathway" id="UPA00060"/>
<keyword evidence="2 10" id="KW-0004">4Fe-4S</keyword>
<dbReference type="Proteomes" id="UP000253034">
    <property type="component" value="Unassembled WGS sequence"/>
</dbReference>
<dbReference type="InterPro" id="IPR038521">
    <property type="entry name" value="ThiC/Bza_core_dom"/>
</dbReference>
<dbReference type="GO" id="GO:0070284">
    <property type="term" value="F:phosphomethylpyrimidine synthase activity"/>
    <property type="evidence" value="ECO:0007669"/>
    <property type="project" value="UniProtKB-EC"/>
</dbReference>
<comment type="similarity">
    <text evidence="10">Belongs to the ThiC family.</text>
</comment>
<keyword evidence="7 10" id="KW-0408">Iron</keyword>
<keyword evidence="12" id="KW-1185">Reference proteome</keyword>
<dbReference type="GO" id="GO:0009229">
    <property type="term" value="P:thiamine diphosphate biosynthetic process"/>
    <property type="evidence" value="ECO:0007669"/>
    <property type="project" value="UniProtKB-UniRule"/>
</dbReference>
<name>A0A369BHT6_9FIRM</name>
<evidence type="ECO:0000313" key="12">
    <source>
        <dbReference type="Proteomes" id="UP000253034"/>
    </source>
</evidence>
<feature type="binding site" evidence="10">
    <location>
        <position position="163"/>
    </location>
    <ligand>
        <name>substrate</name>
    </ligand>
</feature>
<feature type="binding site" evidence="10">
    <location>
        <begin position="185"/>
        <end position="187"/>
    </location>
    <ligand>
        <name>substrate</name>
    </ligand>
</feature>
<dbReference type="NCBIfam" id="TIGR00190">
    <property type="entry name" value="thiC"/>
    <property type="match status" value="1"/>
</dbReference>
<keyword evidence="5 10" id="KW-0862">Zinc</keyword>
<evidence type="ECO:0000256" key="3">
    <source>
        <dbReference type="ARBA" id="ARBA00022691"/>
    </source>
</evidence>
<feature type="binding site" evidence="10">
    <location>
        <position position="269"/>
    </location>
    <ligand>
        <name>Zn(2+)</name>
        <dbReference type="ChEBI" id="CHEBI:29105"/>
    </ligand>
</feature>
<keyword evidence="4 10" id="KW-0479">Metal-binding</keyword>
<keyword evidence="3 10" id="KW-0949">S-adenosyl-L-methionine</keyword>
<dbReference type="GO" id="GO:0008270">
    <property type="term" value="F:zinc ion binding"/>
    <property type="evidence" value="ECO:0007669"/>
    <property type="project" value="UniProtKB-UniRule"/>
</dbReference>
<dbReference type="PANTHER" id="PTHR30557:SF1">
    <property type="entry name" value="PHOSPHOMETHYLPYRIMIDINE SYNTHASE, CHLOROPLASTIC"/>
    <property type="match status" value="1"/>
</dbReference>
<feature type="binding site" evidence="10">
    <location>
        <position position="412"/>
    </location>
    <ligand>
        <name>[4Fe-4S] cluster</name>
        <dbReference type="ChEBI" id="CHEBI:49883"/>
        <note>4Fe-4S-S-AdoMet</note>
    </ligand>
</feature>
<evidence type="ECO:0000256" key="2">
    <source>
        <dbReference type="ARBA" id="ARBA00022485"/>
    </source>
</evidence>
<feature type="binding site" evidence="10">
    <location>
        <position position="265"/>
    </location>
    <ligand>
        <name>substrate</name>
    </ligand>
</feature>
<feature type="binding site" evidence="10">
    <location>
        <position position="69"/>
    </location>
    <ligand>
        <name>substrate</name>
    </ligand>
</feature>
<feature type="binding site" evidence="10">
    <location>
        <position position="333"/>
    </location>
    <ligand>
        <name>Zn(2+)</name>
        <dbReference type="ChEBI" id="CHEBI:29105"/>
    </ligand>
</feature>
<dbReference type="GO" id="GO:0009228">
    <property type="term" value="P:thiamine biosynthetic process"/>
    <property type="evidence" value="ECO:0007669"/>
    <property type="project" value="UniProtKB-UniRule"/>
</dbReference>
<dbReference type="SFLD" id="SFLDF00407">
    <property type="entry name" value="phosphomethylpyrimidine_syntha"/>
    <property type="match status" value="1"/>
</dbReference>
<dbReference type="NCBIfam" id="NF009895">
    <property type="entry name" value="PRK13352.1"/>
    <property type="match status" value="1"/>
</dbReference>
<dbReference type="SFLD" id="SFLDG01114">
    <property type="entry name" value="phosphomethylpyrimidine_syntha"/>
    <property type="match status" value="1"/>
</dbReference>
<evidence type="ECO:0000256" key="10">
    <source>
        <dbReference type="HAMAP-Rule" id="MF_00089"/>
    </source>
</evidence>
<keyword evidence="8 10" id="KW-0411">Iron-sulfur</keyword>
<protein>
    <recommendedName>
        <fullName evidence="10">Phosphomethylpyrimidine synthase</fullName>
        <ecNumber evidence="10">4.1.99.17</ecNumber>
    </recommendedName>
    <alternativeName>
        <fullName evidence="10">Hydroxymethylpyrimidine phosphate synthase</fullName>
        <shortName evidence="10">HMP-P synthase</shortName>
        <shortName evidence="10">HMP-phosphate synthase</shortName>
        <shortName evidence="10">HMPP synthase</shortName>
    </alternativeName>
    <alternativeName>
        <fullName evidence="10">Thiamine biosynthesis protein ThiC</fullName>
    </alternativeName>
</protein>
<comment type="catalytic activity">
    <reaction evidence="10">
        <text>5-amino-1-(5-phospho-beta-D-ribosyl)imidazole + S-adenosyl-L-methionine = 4-amino-2-methyl-5-(phosphooxymethyl)pyrimidine + CO + 5'-deoxyadenosine + formate + L-methionine + 3 H(+)</text>
        <dbReference type="Rhea" id="RHEA:24840"/>
        <dbReference type="ChEBI" id="CHEBI:15378"/>
        <dbReference type="ChEBI" id="CHEBI:15740"/>
        <dbReference type="ChEBI" id="CHEBI:17245"/>
        <dbReference type="ChEBI" id="CHEBI:17319"/>
        <dbReference type="ChEBI" id="CHEBI:57844"/>
        <dbReference type="ChEBI" id="CHEBI:58354"/>
        <dbReference type="ChEBI" id="CHEBI:59789"/>
        <dbReference type="ChEBI" id="CHEBI:137981"/>
        <dbReference type="EC" id="4.1.99.17"/>
    </reaction>
</comment>
<feature type="binding site" evidence="10">
    <location>
        <position position="416"/>
    </location>
    <ligand>
        <name>[4Fe-4S] cluster</name>
        <dbReference type="ChEBI" id="CHEBI:49883"/>
        <note>4Fe-4S-S-AdoMet</note>
    </ligand>
</feature>
<keyword evidence="9 10" id="KW-0456">Lyase</keyword>
<evidence type="ECO:0000313" key="11">
    <source>
        <dbReference type="EMBL" id="RCX20126.1"/>
    </source>
</evidence>
<dbReference type="Pfam" id="PF01964">
    <property type="entry name" value="ThiC_Rad_SAM"/>
    <property type="match status" value="1"/>
</dbReference>